<sequence>MNDVVELPRVYTKDEMPISVDHIPKQEKKSRKWGRNKGITWPKLDASIGLMIGNNVPDAYTPLREWQFQSLNQTQTGLMGQSIRRPEIEWPEWHIDKTIIDEYENLELESNTVNYNVLAKTVCTKERDKEVLDIRPVKPVKVNKIVTTANNTHLQEPKNEPNMTMISSIKHDENMNNIQANTVENSMSAVVKHLQKPTPDIKKFEETFRIQKVL</sequence>
<dbReference type="Proteomes" id="UP000507470">
    <property type="component" value="Unassembled WGS sequence"/>
</dbReference>
<dbReference type="EMBL" id="CACVKT020004974">
    <property type="protein sequence ID" value="CAC5392399.1"/>
    <property type="molecule type" value="Genomic_DNA"/>
</dbReference>
<gene>
    <name evidence="1" type="ORF">MCOR_27336</name>
</gene>
<reference evidence="1 2" key="1">
    <citation type="submission" date="2020-06" db="EMBL/GenBank/DDBJ databases">
        <authorList>
            <person name="Li R."/>
            <person name="Bekaert M."/>
        </authorList>
    </citation>
    <scope>NUCLEOTIDE SEQUENCE [LARGE SCALE GENOMIC DNA]</scope>
    <source>
        <strain evidence="2">wild</strain>
    </source>
</reference>
<organism evidence="1 2">
    <name type="scientific">Mytilus coruscus</name>
    <name type="common">Sea mussel</name>
    <dbReference type="NCBI Taxonomy" id="42192"/>
    <lineage>
        <taxon>Eukaryota</taxon>
        <taxon>Metazoa</taxon>
        <taxon>Spiralia</taxon>
        <taxon>Lophotrochozoa</taxon>
        <taxon>Mollusca</taxon>
        <taxon>Bivalvia</taxon>
        <taxon>Autobranchia</taxon>
        <taxon>Pteriomorphia</taxon>
        <taxon>Mytilida</taxon>
        <taxon>Mytiloidea</taxon>
        <taxon>Mytilidae</taxon>
        <taxon>Mytilinae</taxon>
        <taxon>Mytilus</taxon>
    </lineage>
</organism>
<proteinExistence type="predicted"/>
<dbReference type="AlphaFoldDB" id="A0A6J8CBB8"/>
<keyword evidence="2" id="KW-1185">Reference proteome</keyword>
<evidence type="ECO:0000313" key="1">
    <source>
        <dbReference type="EMBL" id="CAC5392399.1"/>
    </source>
</evidence>
<protein>
    <submittedName>
        <fullName evidence="1">Uncharacterized protein</fullName>
    </submittedName>
</protein>
<name>A0A6J8CBB8_MYTCO</name>
<evidence type="ECO:0000313" key="2">
    <source>
        <dbReference type="Proteomes" id="UP000507470"/>
    </source>
</evidence>
<accession>A0A6J8CBB8</accession>